<dbReference type="RefSeq" id="XP_051442894.1">
    <property type="nucleotide sequence ID" value="XM_051590452.1"/>
</dbReference>
<keyword evidence="3" id="KW-1185">Reference proteome</keyword>
<dbReference type="Proteomes" id="UP001206595">
    <property type="component" value="Unassembled WGS sequence"/>
</dbReference>
<accession>A0AAD5HB89</accession>
<gene>
    <name evidence="2" type="ORF">K450DRAFT_249793</name>
</gene>
<name>A0AAD5HB89_UMBRA</name>
<organism evidence="2 3">
    <name type="scientific">Umbelopsis ramanniana AG</name>
    <dbReference type="NCBI Taxonomy" id="1314678"/>
    <lineage>
        <taxon>Eukaryota</taxon>
        <taxon>Fungi</taxon>
        <taxon>Fungi incertae sedis</taxon>
        <taxon>Mucoromycota</taxon>
        <taxon>Mucoromycotina</taxon>
        <taxon>Umbelopsidomycetes</taxon>
        <taxon>Umbelopsidales</taxon>
        <taxon>Umbelopsidaceae</taxon>
        <taxon>Umbelopsis</taxon>
    </lineage>
</organism>
<reference evidence="2" key="1">
    <citation type="submission" date="2021-06" db="EMBL/GenBank/DDBJ databases">
        <authorList>
            <consortium name="DOE Joint Genome Institute"/>
            <person name="Mondo S.J."/>
            <person name="Amses K.R."/>
            <person name="Simmons D.R."/>
            <person name="Longcore J.E."/>
            <person name="Seto K."/>
            <person name="Alves G.H."/>
            <person name="Bonds A.E."/>
            <person name="Quandt C.A."/>
            <person name="Davis W.J."/>
            <person name="Chang Y."/>
            <person name="Letcher P.M."/>
            <person name="Powell M.J."/>
            <person name="Kuo A."/>
            <person name="Labutti K."/>
            <person name="Pangilinan J."/>
            <person name="Andreopoulos W."/>
            <person name="Tritt A."/>
            <person name="Riley R."/>
            <person name="Hundley H."/>
            <person name="Johnson J."/>
            <person name="Lipzen A."/>
            <person name="Barry K."/>
            <person name="Berbee M.L."/>
            <person name="Buchler N.E."/>
            <person name="Grigoriev I.V."/>
            <person name="Spatafora J.W."/>
            <person name="Stajich J.E."/>
            <person name="James T.Y."/>
        </authorList>
    </citation>
    <scope>NUCLEOTIDE SEQUENCE</scope>
    <source>
        <strain evidence="2">AG</strain>
    </source>
</reference>
<feature type="transmembrane region" description="Helical" evidence="1">
    <location>
        <begin position="32"/>
        <end position="52"/>
    </location>
</feature>
<keyword evidence="1" id="KW-0812">Transmembrane</keyword>
<proteinExistence type="predicted"/>
<protein>
    <submittedName>
        <fullName evidence="2">Uncharacterized protein</fullName>
    </submittedName>
</protein>
<evidence type="ECO:0000313" key="3">
    <source>
        <dbReference type="Proteomes" id="UP001206595"/>
    </source>
</evidence>
<evidence type="ECO:0000256" key="1">
    <source>
        <dbReference type="SAM" id="Phobius"/>
    </source>
</evidence>
<comment type="caution">
    <text evidence="2">The sequence shown here is derived from an EMBL/GenBank/DDBJ whole genome shotgun (WGS) entry which is preliminary data.</text>
</comment>
<keyword evidence="1" id="KW-1133">Transmembrane helix</keyword>
<sequence>MVLYNIPGTAFWSNQHVHKKKLRRTRKPIRPIYFSIIVLFFVSEHFEGTLFLKLLVRVNQRRCSNHISDSSNPCTRCFSNIKLSLLFSRCFHLAC</sequence>
<dbReference type="GeneID" id="75915795"/>
<dbReference type="EMBL" id="MU620935">
    <property type="protein sequence ID" value="KAI8577890.1"/>
    <property type="molecule type" value="Genomic_DNA"/>
</dbReference>
<keyword evidence="1" id="KW-0472">Membrane</keyword>
<dbReference type="AlphaFoldDB" id="A0AAD5HB89"/>
<reference evidence="2" key="2">
    <citation type="journal article" date="2022" name="Proc. Natl. Acad. Sci. U.S.A.">
        <title>Diploid-dominant life cycles characterize the early evolution of Fungi.</title>
        <authorList>
            <person name="Amses K.R."/>
            <person name="Simmons D.R."/>
            <person name="Longcore J.E."/>
            <person name="Mondo S.J."/>
            <person name="Seto K."/>
            <person name="Jeronimo G.H."/>
            <person name="Bonds A.E."/>
            <person name="Quandt C.A."/>
            <person name="Davis W.J."/>
            <person name="Chang Y."/>
            <person name="Federici B.A."/>
            <person name="Kuo A."/>
            <person name="LaButti K."/>
            <person name="Pangilinan J."/>
            <person name="Andreopoulos W."/>
            <person name="Tritt A."/>
            <person name="Riley R."/>
            <person name="Hundley H."/>
            <person name="Johnson J."/>
            <person name="Lipzen A."/>
            <person name="Barry K."/>
            <person name="Lang B.F."/>
            <person name="Cuomo C.A."/>
            <person name="Buchler N.E."/>
            <person name="Grigoriev I.V."/>
            <person name="Spatafora J.W."/>
            <person name="Stajich J.E."/>
            <person name="James T.Y."/>
        </authorList>
    </citation>
    <scope>NUCLEOTIDE SEQUENCE</scope>
    <source>
        <strain evidence="2">AG</strain>
    </source>
</reference>
<evidence type="ECO:0000313" key="2">
    <source>
        <dbReference type="EMBL" id="KAI8577890.1"/>
    </source>
</evidence>